<dbReference type="Proteomes" id="UP000317158">
    <property type="component" value="Unassembled WGS sequence"/>
</dbReference>
<proteinExistence type="predicted"/>
<organism evidence="1 2">
    <name type="scientific">Methanoliparum thermophilum</name>
    <dbReference type="NCBI Taxonomy" id="2491083"/>
    <lineage>
        <taxon>Archaea</taxon>
        <taxon>Methanobacteriati</taxon>
        <taxon>Methanobacteriota</taxon>
        <taxon>Candidatus Methanoliparia</taxon>
        <taxon>Candidatus Methanoliparales</taxon>
        <taxon>Candidatus Methanoliparaceae</taxon>
        <taxon>Candidatus Methanoliparum</taxon>
    </lineage>
</organism>
<evidence type="ECO:0000313" key="2">
    <source>
        <dbReference type="Proteomes" id="UP000317158"/>
    </source>
</evidence>
<evidence type="ECO:0000313" key="1">
    <source>
        <dbReference type="EMBL" id="RZN64077.1"/>
    </source>
</evidence>
<accession>A0A520KRP0</accession>
<name>A0A520KRP0_METT2</name>
<dbReference type="AlphaFoldDB" id="A0A520KRP0"/>
<dbReference type="EMBL" id="RXIF01000010">
    <property type="protein sequence ID" value="RZN64077.1"/>
    <property type="molecule type" value="Genomic_DNA"/>
</dbReference>
<reference evidence="1 2" key="1">
    <citation type="journal article" date="2019" name="Nat. Microbiol.">
        <title>Wide diversity of methane and short-chain alkane metabolisms in uncultured archaea.</title>
        <authorList>
            <person name="Borrel G."/>
            <person name="Adam P.S."/>
            <person name="McKay L.J."/>
            <person name="Chen L.X."/>
            <person name="Sierra-Garcia I.N."/>
            <person name="Sieber C.M."/>
            <person name="Letourneur Q."/>
            <person name="Ghozlane A."/>
            <person name="Andersen G.L."/>
            <person name="Li W.J."/>
            <person name="Hallam S.J."/>
            <person name="Muyzer G."/>
            <person name="de Oliveira V.M."/>
            <person name="Inskeep W.P."/>
            <person name="Banfield J.F."/>
            <person name="Gribaldo S."/>
        </authorList>
    </citation>
    <scope>NUCLEOTIDE SEQUENCE [LARGE SCALE GENOMIC DNA]</scope>
    <source>
        <strain evidence="1">NM1a</strain>
    </source>
</reference>
<gene>
    <name evidence="1" type="ORF">EF806_05510</name>
</gene>
<sequence length="323" mass="36324">MKKYLKIVSIVVIVTLAIYPVISSVQAQQIYDPRDKNIPPIPDELKKFYNDFRQKHTPELIKFLLAGSWSSNIEKIARDFFSIGNYIIVHDTGKLQTNTSKLAEKYLNDNVIDPLKSKKSITLQTGETLKFKNLDRLNTAKLYYYYVRDHIFFPHSSKEGGVTNNIPGFNLLVSTTRERVRFPTETVATGVGACADQALLLATLLYMDGYEVAIGTAPSIGTVNEDGSITWGGYHVCVYLKDEGWGIGRHEFKEDDFGNNMDGKWIILDPINSPRHVQNMRMIGGGNVLEFGDDPAWLNIISFDDPLIGYALIDEKAAKEFSA</sequence>
<comment type="caution">
    <text evidence="1">The sequence shown here is derived from an EMBL/GenBank/DDBJ whole genome shotgun (WGS) entry which is preliminary data.</text>
</comment>
<protein>
    <submittedName>
        <fullName evidence="1">Transglutaminase domain-containing protein</fullName>
    </submittedName>
</protein>